<evidence type="ECO:0000256" key="1">
    <source>
        <dbReference type="SAM" id="MobiDB-lite"/>
    </source>
</evidence>
<feature type="chain" id="PRO_5045597520" description="Zinc-regulated TonB-dependent outer membrane receptor" evidence="2">
    <location>
        <begin position="24"/>
        <end position="385"/>
    </location>
</feature>
<comment type="caution">
    <text evidence="3">The sequence shown here is derived from an EMBL/GenBank/DDBJ whole genome shotgun (WGS) entry which is preliminary data.</text>
</comment>
<dbReference type="Proteomes" id="UP000806285">
    <property type="component" value="Unassembled WGS sequence"/>
</dbReference>
<feature type="signal peptide" evidence="2">
    <location>
        <begin position="1"/>
        <end position="23"/>
    </location>
</feature>
<sequence>MATAIRRAACTVFLSSAATAAFAQPAATGWQAGAVLDLSASSRELALGSRDKGLGLGHSDVSVRGPLGTHLEAQGTAAAHTDERKLEVELEEAWIQTRTLPAGLQLRAGRFSSQIGYLNEQHPHSDDFIQRPLLYRAFLGNHWFDDGLRVNWTAPTDFYLRLGLEVFRGKQLVREAASSRRPGAVVLSSRIGGDLGRSQSWQAGLSLLHNRREAAVEAHEEGEEEEEHEEHGAEHEEHAHAHGAAFSGRRMWLAELAWKWAPEGNNRRQQVRVSLEHARVTRLNRFATSSDQHHATYLSAVWRFAPEWEVGVRHDLLRVRQPHEDHFDDGRLRETALMLAYKPSHRQTVRVQFTHQRDRGGFEAATHAVQLQYILNFGAHASHSF</sequence>
<keyword evidence="2" id="KW-0732">Signal</keyword>
<evidence type="ECO:0008006" key="5">
    <source>
        <dbReference type="Google" id="ProtNLM"/>
    </source>
</evidence>
<dbReference type="SUPFAM" id="SSF56935">
    <property type="entry name" value="Porins"/>
    <property type="match status" value="1"/>
</dbReference>
<dbReference type="Gene3D" id="2.40.160.10">
    <property type="entry name" value="Porin"/>
    <property type="match status" value="1"/>
</dbReference>
<evidence type="ECO:0000313" key="3">
    <source>
        <dbReference type="EMBL" id="MBE7368591.1"/>
    </source>
</evidence>
<dbReference type="EMBL" id="JADDIV010000004">
    <property type="protein sequence ID" value="MBE7368591.1"/>
    <property type="molecule type" value="Genomic_DNA"/>
</dbReference>
<feature type="region of interest" description="Disordered" evidence="1">
    <location>
        <begin position="217"/>
        <end position="241"/>
    </location>
</feature>
<protein>
    <recommendedName>
        <fullName evidence="5">Zinc-regulated TonB-dependent outer membrane receptor</fullName>
    </recommendedName>
</protein>
<name>A0ABR9S507_9BURK</name>
<reference evidence="3 4" key="1">
    <citation type="submission" date="2020-10" db="EMBL/GenBank/DDBJ databases">
        <title>Ramlibacter sp. HM2 16S ribosomal RNA gene Genome sequencing and assembly.</title>
        <authorList>
            <person name="Kang M."/>
        </authorList>
    </citation>
    <scope>NUCLEOTIDE SEQUENCE [LARGE SCALE GENOMIC DNA]</scope>
    <source>
        <strain evidence="3 4">HM2</strain>
    </source>
</reference>
<gene>
    <name evidence="3" type="ORF">IM787_13610</name>
</gene>
<accession>A0ABR9S507</accession>
<evidence type="ECO:0000313" key="4">
    <source>
        <dbReference type="Proteomes" id="UP000806285"/>
    </source>
</evidence>
<evidence type="ECO:0000256" key="2">
    <source>
        <dbReference type="SAM" id="SignalP"/>
    </source>
</evidence>
<proteinExistence type="predicted"/>
<keyword evidence="4" id="KW-1185">Reference proteome</keyword>
<feature type="compositionally biased region" description="Basic and acidic residues" evidence="1">
    <location>
        <begin position="229"/>
        <end position="240"/>
    </location>
</feature>
<organism evidence="3 4">
    <name type="scientific">Ramlibacter pallidus</name>
    <dbReference type="NCBI Taxonomy" id="2780087"/>
    <lineage>
        <taxon>Bacteria</taxon>
        <taxon>Pseudomonadati</taxon>
        <taxon>Pseudomonadota</taxon>
        <taxon>Betaproteobacteria</taxon>
        <taxon>Burkholderiales</taxon>
        <taxon>Comamonadaceae</taxon>
        <taxon>Ramlibacter</taxon>
    </lineage>
</organism>
<dbReference type="RefSeq" id="WP_193677231.1">
    <property type="nucleotide sequence ID" value="NZ_JADDIV010000004.1"/>
</dbReference>
<dbReference type="InterPro" id="IPR023614">
    <property type="entry name" value="Porin_dom_sf"/>
</dbReference>